<feature type="transmembrane region" description="Helical" evidence="1">
    <location>
        <begin position="31"/>
        <end position="51"/>
    </location>
</feature>
<proteinExistence type="predicted"/>
<feature type="transmembrane region" description="Helical" evidence="1">
    <location>
        <begin position="246"/>
        <end position="269"/>
    </location>
</feature>
<feature type="transmembrane region" description="Helical" evidence="1">
    <location>
        <begin position="63"/>
        <end position="80"/>
    </location>
</feature>
<keyword evidence="1" id="KW-0812">Transmembrane</keyword>
<reference evidence="2" key="1">
    <citation type="journal article" date="2020" name="mSystems">
        <title>Genome- and Community-Level Interaction Insights into Carbon Utilization and Element Cycling Functions of Hydrothermarchaeota in Hydrothermal Sediment.</title>
        <authorList>
            <person name="Zhou Z."/>
            <person name="Liu Y."/>
            <person name="Xu W."/>
            <person name="Pan J."/>
            <person name="Luo Z.H."/>
            <person name="Li M."/>
        </authorList>
    </citation>
    <scope>NUCLEOTIDE SEQUENCE [LARGE SCALE GENOMIC DNA]</scope>
    <source>
        <strain evidence="2">SpSt-402</strain>
    </source>
</reference>
<organism evidence="2">
    <name type="scientific">Oscillatoriales cyanobacterium SpSt-402</name>
    <dbReference type="NCBI Taxonomy" id="2282168"/>
    <lineage>
        <taxon>Bacteria</taxon>
        <taxon>Bacillati</taxon>
        <taxon>Cyanobacteriota</taxon>
        <taxon>Cyanophyceae</taxon>
        <taxon>Oscillatoriophycideae</taxon>
        <taxon>Oscillatoriales</taxon>
    </lineage>
</organism>
<name>A0A832M484_9CYAN</name>
<feature type="transmembrane region" description="Helical" evidence="1">
    <location>
        <begin position="124"/>
        <end position="143"/>
    </location>
</feature>
<sequence>MAVTDAFTRSRDRLSRRWVSDRWIVSQRYDLCFFIGSCILTLGFLGLYHLIQQFSRWDPDHSILLTYFIFTAFFDQPHIFQTFSRTHFDPLEFKKRKNLHTWGLLSLIGIGFLVIGLGREADLIVFAAVFGSYHIIRQHYGFLKAYKNLNRDRDRIDDWLDFGVFNTGMFACFFNDYTEIGGPVVIYQDLQSYFPELPPIFVDVTWSLFLFFLFLFVARQVHRLVTGLPINLPKILLLAATLSTHYLVYFATATPFLVAEALETAYHNVQYQGWMMHYQTQRFPNIKNIALKWFAVAMAYGLIVGIIEIFGLSDRGWSMWLFVPFTMIVLYHYLVDGIIWKFSKQPELRALLFGSGQPTSVNDENS</sequence>
<protein>
    <submittedName>
        <fullName evidence="2">Uncharacterized protein</fullName>
    </submittedName>
</protein>
<feature type="transmembrane region" description="Helical" evidence="1">
    <location>
        <begin position="200"/>
        <end position="218"/>
    </location>
</feature>
<accession>A0A832M484</accession>
<evidence type="ECO:0000313" key="2">
    <source>
        <dbReference type="EMBL" id="HGW93036.1"/>
    </source>
</evidence>
<keyword evidence="1" id="KW-1133">Transmembrane helix</keyword>
<feature type="transmembrane region" description="Helical" evidence="1">
    <location>
        <begin position="290"/>
        <end position="311"/>
    </location>
</feature>
<keyword evidence="1" id="KW-0472">Membrane</keyword>
<comment type="caution">
    <text evidence="2">The sequence shown here is derived from an EMBL/GenBank/DDBJ whole genome shotgun (WGS) entry which is preliminary data.</text>
</comment>
<dbReference type="AlphaFoldDB" id="A0A832M484"/>
<feature type="transmembrane region" description="Helical" evidence="1">
    <location>
        <begin position="101"/>
        <end position="118"/>
    </location>
</feature>
<feature type="transmembrane region" description="Helical" evidence="1">
    <location>
        <begin position="317"/>
        <end position="335"/>
    </location>
</feature>
<gene>
    <name evidence="2" type="ORF">ENR47_01940</name>
</gene>
<evidence type="ECO:0000256" key="1">
    <source>
        <dbReference type="SAM" id="Phobius"/>
    </source>
</evidence>
<dbReference type="EMBL" id="DSRD01000130">
    <property type="protein sequence ID" value="HGW93036.1"/>
    <property type="molecule type" value="Genomic_DNA"/>
</dbReference>